<feature type="compositionally biased region" description="Basic and acidic residues" evidence="2">
    <location>
        <begin position="61"/>
        <end position="81"/>
    </location>
</feature>
<evidence type="ECO:0000313" key="4">
    <source>
        <dbReference type="EMBL" id="KAL1595014.1"/>
    </source>
</evidence>
<evidence type="ECO:0000256" key="2">
    <source>
        <dbReference type="SAM" id="MobiDB-lite"/>
    </source>
</evidence>
<gene>
    <name evidence="4" type="ORF">SLS60_009698</name>
</gene>
<proteinExistence type="predicted"/>
<evidence type="ECO:0000313" key="5">
    <source>
        <dbReference type="Proteomes" id="UP001521785"/>
    </source>
</evidence>
<feature type="domain" description="CBF1-interacting co-repressor CIR N-terminal" evidence="3">
    <location>
        <begin position="10"/>
        <end position="46"/>
    </location>
</feature>
<dbReference type="EMBL" id="JAKJXO020000016">
    <property type="protein sequence ID" value="KAL1595014.1"/>
    <property type="molecule type" value="Genomic_DNA"/>
</dbReference>
<dbReference type="InterPro" id="IPR019339">
    <property type="entry name" value="CIR_N_dom"/>
</dbReference>
<feature type="compositionally biased region" description="Basic residues" evidence="2">
    <location>
        <begin position="280"/>
        <end position="289"/>
    </location>
</feature>
<accession>A0ABR3QS73</accession>
<evidence type="ECO:0000259" key="3">
    <source>
        <dbReference type="SMART" id="SM01083"/>
    </source>
</evidence>
<reference evidence="4 5" key="1">
    <citation type="submission" date="2024-02" db="EMBL/GenBank/DDBJ databases">
        <title>De novo assembly and annotation of 12 fungi associated with fruit tree decline syndrome in Ontario, Canada.</title>
        <authorList>
            <person name="Sulman M."/>
            <person name="Ellouze W."/>
            <person name="Ilyukhin E."/>
        </authorList>
    </citation>
    <scope>NUCLEOTIDE SEQUENCE [LARGE SCALE GENOMIC DNA]</scope>
    <source>
        <strain evidence="4 5">M42-189</strain>
    </source>
</reference>
<dbReference type="PANTHER" id="PTHR17630">
    <property type="entry name" value="DIENELACTONE HYDROLASE"/>
    <property type="match status" value="1"/>
</dbReference>
<dbReference type="PANTHER" id="PTHR17630:SF44">
    <property type="entry name" value="PROTEIN AIM2"/>
    <property type="match status" value="1"/>
</dbReference>
<feature type="coiled-coil region" evidence="1">
    <location>
        <begin position="142"/>
        <end position="173"/>
    </location>
</feature>
<dbReference type="SUPFAM" id="SSF53474">
    <property type="entry name" value="alpha/beta-Hydrolases"/>
    <property type="match status" value="1"/>
</dbReference>
<feature type="region of interest" description="Disordered" evidence="2">
    <location>
        <begin position="46"/>
        <end position="114"/>
    </location>
</feature>
<dbReference type="InterPro" id="IPR029058">
    <property type="entry name" value="AB_hydrolase_fold"/>
</dbReference>
<keyword evidence="1" id="KW-0175">Coiled coil</keyword>
<protein>
    <recommendedName>
        <fullName evidence="3">CBF1-interacting co-repressor CIR N-terminal domain-containing protein</fullName>
    </recommendedName>
</protein>
<evidence type="ECO:0000256" key="1">
    <source>
        <dbReference type="SAM" id="Coils"/>
    </source>
</evidence>
<dbReference type="InterPro" id="IPR002925">
    <property type="entry name" value="Dienelactn_hydro"/>
</dbReference>
<dbReference type="Gene3D" id="3.40.50.1820">
    <property type="entry name" value="alpha/beta hydrolase"/>
    <property type="match status" value="1"/>
</dbReference>
<dbReference type="Pfam" id="PF01738">
    <property type="entry name" value="DLH"/>
    <property type="match status" value="1"/>
</dbReference>
<keyword evidence="5" id="KW-1185">Reference proteome</keyword>
<dbReference type="Proteomes" id="UP001521785">
    <property type="component" value="Unassembled WGS sequence"/>
</dbReference>
<name>A0ABR3QS73_9PLEO</name>
<feature type="region of interest" description="Disordered" evidence="2">
    <location>
        <begin position="271"/>
        <end position="292"/>
    </location>
</feature>
<sequence>MPLHLLGKKSWNVYNADNIARVKSDEAAAAAREASEEQRIQEIDAAQRAAILRGQTPPPLPDKERPHTDETRKSARRDGHEKKRRKLAGEDDTDRDIRLASSIRGGGSDGAEDSGAHLVQLRKPTSDAPLVDHAGNINLFPVDVKEQMKRAKNEEAEREKRNKERALEDQYRMRFSNAAGQRGLEQEPWYASRSINGSPAGVSEEKAIPFPTLENKNVWGNEDPLRREREHARRASNDPFALMQQAQVQLKKSKDDRKKWAAERDRELMELRAAQERSSRREKHGKRKKRVDDDHDDLRTYFAYPEDKSTQNAIVIFTDILGMDFNNVQLVADQFAANGYFTVVPDLFNGNVVPANPPADFDLMKWVQNEMPHVPKVDPIAEATIKHLRGELGVKRLGGVGYCFGGKYVCRWLKEGKLDVGYTAHPSFVDKEELEGIKGPLSIAAAETDNIFTVELRRESEDILRKLKVPYQINLFSDVEHGFAVRADLSIKPAKFAKEQAFVQAVSWFDEYLKH</sequence>
<dbReference type="SMART" id="SM01083">
    <property type="entry name" value="Cir_N"/>
    <property type="match status" value="1"/>
</dbReference>
<comment type="caution">
    <text evidence="4">The sequence shown here is derived from an EMBL/GenBank/DDBJ whole genome shotgun (WGS) entry which is preliminary data.</text>
</comment>
<organism evidence="4 5">
    <name type="scientific">Paraconiothyrium brasiliense</name>
    <dbReference type="NCBI Taxonomy" id="300254"/>
    <lineage>
        <taxon>Eukaryota</taxon>
        <taxon>Fungi</taxon>
        <taxon>Dikarya</taxon>
        <taxon>Ascomycota</taxon>
        <taxon>Pezizomycotina</taxon>
        <taxon>Dothideomycetes</taxon>
        <taxon>Pleosporomycetidae</taxon>
        <taxon>Pleosporales</taxon>
        <taxon>Massarineae</taxon>
        <taxon>Didymosphaeriaceae</taxon>
        <taxon>Paraconiothyrium</taxon>
    </lineage>
</organism>